<keyword evidence="3" id="KW-1185">Reference proteome</keyword>
<dbReference type="RefSeq" id="XP_064654838.1">
    <property type="nucleotide sequence ID" value="XM_064807022.1"/>
</dbReference>
<gene>
    <name evidence="2" type="ORF">LTR77_009796</name>
</gene>
<dbReference type="Proteomes" id="UP001337655">
    <property type="component" value="Unassembled WGS sequence"/>
</dbReference>
<accession>A0AAV9NXU9</accession>
<name>A0AAV9NXU9_9PEZI</name>
<evidence type="ECO:0000313" key="2">
    <source>
        <dbReference type="EMBL" id="KAK5164590.1"/>
    </source>
</evidence>
<sequence length="267" mass="30274">MPPPPSPSRAPPPSPRMRVIREISPPPLSRTTTLRERSSSPPRMIRSPPSPPRTDAAGPSILPGQHPERLSLALLTEGLSPRYEPNSPSSVGAHRGSTEGTPEPNKPDAPERGSTPSNPGDIEKLIKWLDLEYNPSGDFLESKHFAMRDLQYILKATAQAIDRNFDAELYQRVQEAWGSKYCIEVFIDQFFADRPIEWEYASGDLVDTWDEMTLKEYLNAARKEIEWIHNKLNRLDLHMRNAEYLKSIGNRNSFSYIPTEREKGLSK</sequence>
<organism evidence="2 3">
    <name type="scientific">Saxophila tyrrhenica</name>
    <dbReference type="NCBI Taxonomy" id="1690608"/>
    <lineage>
        <taxon>Eukaryota</taxon>
        <taxon>Fungi</taxon>
        <taxon>Dikarya</taxon>
        <taxon>Ascomycota</taxon>
        <taxon>Pezizomycotina</taxon>
        <taxon>Dothideomycetes</taxon>
        <taxon>Dothideomycetidae</taxon>
        <taxon>Mycosphaerellales</taxon>
        <taxon>Extremaceae</taxon>
        <taxon>Saxophila</taxon>
    </lineage>
</organism>
<proteinExistence type="predicted"/>
<dbReference type="GeneID" id="89931126"/>
<dbReference type="EMBL" id="JAVRRT010000019">
    <property type="protein sequence ID" value="KAK5164590.1"/>
    <property type="molecule type" value="Genomic_DNA"/>
</dbReference>
<evidence type="ECO:0000313" key="3">
    <source>
        <dbReference type="Proteomes" id="UP001337655"/>
    </source>
</evidence>
<reference evidence="2 3" key="1">
    <citation type="submission" date="2023-08" db="EMBL/GenBank/DDBJ databases">
        <title>Black Yeasts Isolated from many extreme environments.</title>
        <authorList>
            <person name="Coleine C."/>
            <person name="Stajich J.E."/>
            <person name="Selbmann L."/>
        </authorList>
    </citation>
    <scope>NUCLEOTIDE SEQUENCE [LARGE SCALE GENOMIC DNA]</scope>
    <source>
        <strain evidence="2 3">CCFEE 5935</strain>
    </source>
</reference>
<evidence type="ECO:0000256" key="1">
    <source>
        <dbReference type="SAM" id="MobiDB-lite"/>
    </source>
</evidence>
<comment type="caution">
    <text evidence="2">The sequence shown here is derived from an EMBL/GenBank/DDBJ whole genome shotgun (WGS) entry which is preliminary data.</text>
</comment>
<protein>
    <submittedName>
        <fullName evidence="2">Uncharacterized protein</fullName>
    </submittedName>
</protein>
<feature type="region of interest" description="Disordered" evidence="1">
    <location>
        <begin position="1"/>
        <end position="121"/>
    </location>
</feature>
<dbReference type="AlphaFoldDB" id="A0AAV9NXU9"/>
<feature type="compositionally biased region" description="Pro residues" evidence="1">
    <location>
        <begin position="1"/>
        <end position="15"/>
    </location>
</feature>